<evidence type="ECO:0000256" key="2">
    <source>
        <dbReference type="SAM" id="SignalP"/>
    </source>
</evidence>
<evidence type="ECO:0000313" key="5">
    <source>
        <dbReference type="RefSeq" id="XP_023166826.2"/>
    </source>
</evidence>
<dbReference type="InterPro" id="IPR036508">
    <property type="entry name" value="Chitin-bd_dom_sf"/>
</dbReference>
<keyword evidence="2" id="KW-0732">Signal</keyword>
<feature type="region of interest" description="Disordered" evidence="1">
    <location>
        <begin position="525"/>
        <end position="549"/>
    </location>
</feature>
<dbReference type="Pfam" id="PF01607">
    <property type="entry name" value="CBM_14"/>
    <property type="match status" value="1"/>
</dbReference>
<dbReference type="RefSeq" id="XP_023166826.2">
    <property type="nucleotide sequence ID" value="XM_023311058.2"/>
</dbReference>
<feature type="region of interest" description="Disordered" evidence="1">
    <location>
        <begin position="1033"/>
        <end position="1072"/>
    </location>
</feature>
<dbReference type="SUPFAM" id="SSF57625">
    <property type="entry name" value="Invertebrate chitin-binding proteins"/>
    <property type="match status" value="1"/>
</dbReference>
<evidence type="ECO:0000256" key="1">
    <source>
        <dbReference type="SAM" id="MobiDB-lite"/>
    </source>
</evidence>
<gene>
    <name evidence="5" type="primary">LOC111596725</name>
</gene>
<keyword evidence="5" id="KW-0808">Transferase</keyword>
<name>A0A6J1LJZ5_DROHY</name>
<dbReference type="PANTHER" id="PTHR22933">
    <property type="entry name" value="FI18007P1-RELATED"/>
    <property type="match status" value="1"/>
</dbReference>
<dbReference type="AlphaFoldDB" id="A0A6J1LJZ5"/>
<feature type="region of interest" description="Disordered" evidence="1">
    <location>
        <begin position="722"/>
        <end position="759"/>
    </location>
</feature>
<reference evidence="5" key="1">
    <citation type="submission" date="2025-08" db="UniProtKB">
        <authorList>
            <consortium name="RefSeq"/>
        </authorList>
    </citation>
    <scope>IDENTIFICATION</scope>
    <source>
        <strain evidence="5">15085-1641.00</strain>
        <tissue evidence="5">Whole body</tissue>
    </source>
</reference>
<proteinExistence type="predicted"/>
<feature type="compositionally biased region" description="Basic and acidic residues" evidence="1">
    <location>
        <begin position="903"/>
        <end position="915"/>
    </location>
</feature>
<dbReference type="GO" id="GO:0016301">
    <property type="term" value="F:kinase activity"/>
    <property type="evidence" value="ECO:0007669"/>
    <property type="project" value="UniProtKB-KW"/>
</dbReference>
<evidence type="ECO:0000259" key="3">
    <source>
        <dbReference type="PROSITE" id="PS50940"/>
    </source>
</evidence>
<keyword evidence="5" id="KW-0418">Kinase</keyword>
<feature type="compositionally biased region" description="Polar residues" evidence="1">
    <location>
        <begin position="735"/>
        <end position="752"/>
    </location>
</feature>
<dbReference type="Gene3D" id="2.170.140.10">
    <property type="entry name" value="Chitin binding domain"/>
    <property type="match status" value="1"/>
</dbReference>
<feature type="compositionally biased region" description="Basic residues" evidence="1">
    <location>
        <begin position="410"/>
        <end position="422"/>
    </location>
</feature>
<feature type="signal peptide" evidence="2">
    <location>
        <begin position="1"/>
        <end position="29"/>
    </location>
</feature>
<dbReference type="PANTHER" id="PTHR22933:SF18">
    <property type="match status" value="1"/>
</dbReference>
<feature type="compositionally biased region" description="Pro residues" evidence="1">
    <location>
        <begin position="447"/>
        <end position="457"/>
    </location>
</feature>
<dbReference type="OMA" id="HNYKATR"/>
<feature type="chain" id="PRO_5026991949" evidence="2">
    <location>
        <begin position="30"/>
        <end position="1099"/>
    </location>
</feature>
<feature type="region of interest" description="Disordered" evidence="1">
    <location>
        <begin position="903"/>
        <end position="942"/>
    </location>
</feature>
<accession>A0A6J1LJZ5</accession>
<dbReference type="Proteomes" id="UP000504633">
    <property type="component" value="Unplaced"/>
</dbReference>
<feature type="region of interest" description="Disordered" evidence="1">
    <location>
        <begin position="990"/>
        <end position="1017"/>
    </location>
</feature>
<organism evidence="4 5">
    <name type="scientific">Drosophila hydei</name>
    <name type="common">Fruit fly</name>
    <dbReference type="NCBI Taxonomy" id="7224"/>
    <lineage>
        <taxon>Eukaryota</taxon>
        <taxon>Metazoa</taxon>
        <taxon>Ecdysozoa</taxon>
        <taxon>Arthropoda</taxon>
        <taxon>Hexapoda</taxon>
        <taxon>Insecta</taxon>
        <taxon>Pterygota</taxon>
        <taxon>Neoptera</taxon>
        <taxon>Endopterygota</taxon>
        <taxon>Diptera</taxon>
        <taxon>Brachycera</taxon>
        <taxon>Muscomorpha</taxon>
        <taxon>Ephydroidea</taxon>
        <taxon>Drosophilidae</taxon>
        <taxon>Drosophila</taxon>
    </lineage>
</organism>
<feature type="compositionally biased region" description="Low complexity" evidence="1">
    <location>
        <begin position="531"/>
        <end position="548"/>
    </location>
</feature>
<dbReference type="OrthoDB" id="541276at2759"/>
<feature type="region of interest" description="Disordered" evidence="1">
    <location>
        <begin position="401"/>
        <end position="483"/>
    </location>
</feature>
<feature type="compositionally biased region" description="Low complexity" evidence="1">
    <location>
        <begin position="293"/>
        <end position="304"/>
    </location>
</feature>
<dbReference type="GO" id="GO:0008061">
    <property type="term" value="F:chitin binding"/>
    <property type="evidence" value="ECO:0007669"/>
    <property type="project" value="InterPro"/>
</dbReference>
<dbReference type="PROSITE" id="PS50940">
    <property type="entry name" value="CHIT_BIND_II"/>
    <property type="match status" value="1"/>
</dbReference>
<dbReference type="GeneID" id="111596725"/>
<dbReference type="SMART" id="SM00494">
    <property type="entry name" value="ChtBD2"/>
    <property type="match status" value="1"/>
</dbReference>
<dbReference type="InterPro" id="IPR052976">
    <property type="entry name" value="Scoloptoxin-like"/>
</dbReference>
<feature type="compositionally biased region" description="Acidic residues" evidence="1">
    <location>
        <begin position="1033"/>
        <end position="1049"/>
    </location>
</feature>
<feature type="region of interest" description="Disordered" evidence="1">
    <location>
        <begin position="286"/>
        <end position="317"/>
    </location>
</feature>
<feature type="region of interest" description="Disordered" evidence="1">
    <location>
        <begin position="499"/>
        <end position="518"/>
    </location>
</feature>
<dbReference type="GO" id="GO:0005576">
    <property type="term" value="C:extracellular region"/>
    <property type="evidence" value="ECO:0007669"/>
    <property type="project" value="InterPro"/>
</dbReference>
<feature type="domain" description="Chitin-binding type-2" evidence="3">
    <location>
        <begin position="798"/>
        <end position="857"/>
    </location>
</feature>
<sequence length="1099" mass="123087">MRSPSHSSCRWLLPLAFVFCLLQLPHANADGKHNDSDVVADAELSASERNRRLIPYMAFYLPAPELPINQQYAVKHASAAGGSQLLAPAPGPPPSRIPVPVAYMPQSHPQQQPHYQSNAADVYHTLAVPHGPVPPVKGKEPSGQGATFIAYKPLSATQKHKTVQHFPPLTQQEQAQHQRQPQQDQQQQYELLPPAPQLQLQFQRQRGKQSKVNLTPFTAHNTLPGHFIPIIYTPLSKSNSNNNNELHNGNTINYNKKQPPSEIVYHKNAHQTQIVTDYAGDVPAIGGVSPMPESQSQEEQQQQSAEKAVQSNPSVGYSVYNEPAVETSATASSTSSKSTKTALIVHQKSPAYGHVSKYESYYNMSPEQLQQRQPQHLPQEHLPLTPQEKYVLYLQERMNQQIQQQQQGRLLHHHPQHPHHIHQQQPEQSNTKAGKHPHSPHTHTPTAEPPPQPPSPPSHHSQLHNYNGPFGRPEATQSGQQQQQVLHIPLRALMGPLHEQPKDTLLGSPAPPHFIDYLIDGPRQSLDEEQQQQQQQHQQQQQQQQPQQSHAYILVTTTAPYTDHSQSPRLHDLSPPTRRPHLYKQQPTLRLQPVTPVHNYQATRRPVYISPPTPSETVKITPKYVYVTSKPPTSAVHSEQPQAPPPVKLKPIHKYAQERRPSQVLAPNDVDQLPDIRTSSLAEILHKLQASNHLPHTLTPDNIDNSIKTLIRILQNLKQTQTIVPNPPQHHEAKPSSSNNPDYDYSTGSEEVQQAPAKTAGHVDANLLHQKGPNKHPGPSTGRAGIDYPNYAEIPKTSFECTQQRYKGFFGDPETNCQVWHYCDLNGGKASFLCPNGTIFSQIALTCDWWFNVKCSTTSQLYVLNERLYKYILPFNPKFPEDYNGPIVDKYLAMKFQEMEEKMRLEKQRKADQQAEKPAAPAEASTPTLPKNHKLSPTHGSGINAQVYEQSSERNLLIDDEIDDISERGTYDTYGQAPTTIMAPITTTTTTTLQDSQTLGHRPIVVSSTPEPELPEEFESLPTLANDPELTLEPELVGDDSPEGSEELEDKLQNLRDTNSAAGQKRRETTKVSVEKLEVIEIKTDGSTGHLMPVEQARK</sequence>
<keyword evidence="4" id="KW-1185">Reference proteome</keyword>
<dbReference type="InterPro" id="IPR002557">
    <property type="entry name" value="Chitin-bd_dom"/>
</dbReference>
<evidence type="ECO:0000313" key="4">
    <source>
        <dbReference type="Proteomes" id="UP000504633"/>
    </source>
</evidence>
<dbReference type="KEGG" id="dhe:111596725"/>
<protein>
    <submittedName>
        <fullName evidence="5">Probable serine/threonine-protein kinase yakA</fullName>
    </submittedName>
</protein>